<dbReference type="EMBL" id="JBDJPC010000002">
    <property type="protein sequence ID" value="KAL1513236.1"/>
    <property type="molecule type" value="Genomic_DNA"/>
</dbReference>
<proteinExistence type="inferred from homology"/>
<evidence type="ECO:0000256" key="2">
    <source>
        <dbReference type="ARBA" id="ARBA00022729"/>
    </source>
</evidence>
<dbReference type="Pfam" id="PF04083">
    <property type="entry name" value="Abhydro_lipase"/>
    <property type="match status" value="1"/>
</dbReference>
<dbReference type="InterPro" id="IPR029058">
    <property type="entry name" value="AB_hydrolase_fold"/>
</dbReference>
<dbReference type="PIRSF" id="PIRSF000862">
    <property type="entry name" value="Steryl_ester_lip"/>
    <property type="match status" value="1"/>
</dbReference>
<evidence type="ECO:0000256" key="9">
    <source>
        <dbReference type="SAM" id="SignalP"/>
    </source>
</evidence>
<name>A0ABD1F6K6_HYPHA</name>
<evidence type="ECO:0000256" key="7">
    <source>
        <dbReference type="PIRNR" id="PIRNR000862"/>
    </source>
</evidence>
<protein>
    <recommendedName>
        <fullName evidence="7">Lipase</fullName>
    </recommendedName>
</protein>
<feature type="active site" description="Nucleophile" evidence="8">
    <location>
        <position position="170"/>
    </location>
</feature>
<gene>
    <name evidence="11" type="ORF">ABEB36_002670</name>
</gene>
<feature type="signal peptide" evidence="9">
    <location>
        <begin position="1"/>
        <end position="23"/>
    </location>
</feature>
<evidence type="ECO:0000313" key="11">
    <source>
        <dbReference type="EMBL" id="KAL1513236.1"/>
    </source>
</evidence>
<sequence>MNFHWYSSIVILIVLPNFKITMGAQWSKMNFSDVVQSYGYPVEIHEVTTEDGYLLDVFRVPYGAKSSTKTPNPNPILLNHGLMGSAENFIVGGPTKALAYVLADKGYDIWLCNARGTQHSRKHVHLDPDKDLEQYWRFSFHEIGVYDLPATIDYVLNKTGKSQLHFIGHSQGTTTFFVMGSERPEYNEKIKLMIAMAPSALLGNIKMISLRLLATFKDYLKTLADYLKVYELIPKYLLSNEAIRSITSSFCEEHQVITRTVCSNVFVAMSGFSPEQLDPDTITFLTNLGPGGASVYQALHYAQLVNSGKFVKFDWGPRENMIKYNSTTPPEYNFANMVSPMSLFYGEADLMVTKEDVMLLTTRLPNVVDVYRIPYDNWSHLDFLWARDMDKYLNPHIFRILRKYK</sequence>
<dbReference type="SUPFAM" id="SSF53474">
    <property type="entry name" value="alpha/beta-Hydrolases"/>
    <property type="match status" value="1"/>
</dbReference>
<feature type="active site" description="Charge relay system" evidence="8">
    <location>
        <position position="380"/>
    </location>
</feature>
<evidence type="ECO:0000256" key="5">
    <source>
        <dbReference type="ARBA" id="ARBA00023098"/>
    </source>
</evidence>
<dbReference type="GO" id="GO:0016042">
    <property type="term" value="P:lipid catabolic process"/>
    <property type="evidence" value="ECO:0007669"/>
    <property type="project" value="UniProtKB-KW"/>
</dbReference>
<dbReference type="Proteomes" id="UP001566132">
    <property type="component" value="Unassembled WGS sequence"/>
</dbReference>
<keyword evidence="4 7" id="KW-0442">Lipid degradation</keyword>
<evidence type="ECO:0000259" key="10">
    <source>
        <dbReference type="Pfam" id="PF04083"/>
    </source>
</evidence>
<dbReference type="InterPro" id="IPR006693">
    <property type="entry name" value="AB_hydrolase_lipase"/>
</dbReference>
<dbReference type="FunFam" id="3.40.50.1820:FF:000057">
    <property type="entry name" value="Lipase"/>
    <property type="match status" value="1"/>
</dbReference>
<evidence type="ECO:0000256" key="6">
    <source>
        <dbReference type="ARBA" id="ARBA00023180"/>
    </source>
</evidence>
<keyword evidence="2 9" id="KW-0732">Signal</keyword>
<evidence type="ECO:0000256" key="4">
    <source>
        <dbReference type="ARBA" id="ARBA00022963"/>
    </source>
</evidence>
<feature type="chain" id="PRO_5044764415" description="Lipase" evidence="9">
    <location>
        <begin position="24"/>
        <end position="405"/>
    </location>
</feature>
<keyword evidence="12" id="KW-1185">Reference proteome</keyword>
<keyword evidence="3 7" id="KW-0378">Hydrolase</keyword>
<comment type="similarity">
    <text evidence="1 7">Belongs to the AB hydrolase superfamily. Lipase family.</text>
</comment>
<keyword evidence="6" id="KW-0325">Glycoprotein</keyword>
<evidence type="ECO:0000256" key="3">
    <source>
        <dbReference type="ARBA" id="ARBA00022801"/>
    </source>
</evidence>
<dbReference type="PANTHER" id="PTHR11005">
    <property type="entry name" value="LYSOSOMAL ACID LIPASE-RELATED"/>
    <property type="match status" value="1"/>
</dbReference>
<dbReference type="InterPro" id="IPR025483">
    <property type="entry name" value="Lipase_euk"/>
</dbReference>
<reference evidence="11 12" key="1">
    <citation type="submission" date="2024-05" db="EMBL/GenBank/DDBJ databases">
        <title>Genetic variation in Jamaican populations of the coffee berry borer (Hypothenemus hampei).</title>
        <authorList>
            <person name="Errbii M."/>
            <person name="Myrie A."/>
        </authorList>
    </citation>
    <scope>NUCLEOTIDE SEQUENCE [LARGE SCALE GENOMIC DNA]</scope>
    <source>
        <strain evidence="11">JA-Hopewell-2020-01-JO</strain>
        <tissue evidence="11">Whole body</tissue>
    </source>
</reference>
<evidence type="ECO:0000313" key="12">
    <source>
        <dbReference type="Proteomes" id="UP001566132"/>
    </source>
</evidence>
<accession>A0ABD1F6K6</accession>
<feature type="active site" description="Charge relay system" evidence="8">
    <location>
        <position position="349"/>
    </location>
</feature>
<evidence type="ECO:0000256" key="1">
    <source>
        <dbReference type="ARBA" id="ARBA00010701"/>
    </source>
</evidence>
<evidence type="ECO:0000256" key="8">
    <source>
        <dbReference type="PIRSR" id="PIRSR000862-1"/>
    </source>
</evidence>
<comment type="caution">
    <text evidence="11">The sequence shown here is derived from an EMBL/GenBank/DDBJ whole genome shotgun (WGS) entry which is preliminary data.</text>
</comment>
<dbReference type="GO" id="GO:0016787">
    <property type="term" value="F:hydrolase activity"/>
    <property type="evidence" value="ECO:0007669"/>
    <property type="project" value="UniProtKB-KW"/>
</dbReference>
<organism evidence="11 12">
    <name type="scientific">Hypothenemus hampei</name>
    <name type="common">Coffee berry borer</name>
    <dbReference type="NCBI Taxonomy" id="57062"/>
    <lineage>
        <taxon>Eukaryota</taxon>
        <taxon>Metazoa</taxon>
        <taxon>Ecdysozoa</taxon>
        <taxon>Arthropoda</taxon>
        <taxon>Hexapoda</taxon>
        <taxon>Insecta</taxon>
        <taxon>Pterygota</taxon>
        <taxon>Neoptera</taxon>
        <taxon>Endopterygota</taxon>
        <taxon>Coleoptera</taxon>
        <taxon>Polyphaga</taxon>
        <taxon>Cucujiformia</taxon>
        <taxon>Curculionidae</taxon>
        <taxon>Scolytinae</taxon>
        <taxon>Hypothenemus</taxon>
    </lineage>
</organism>
<keyword evidence="5" id="KW-0443">Lipid metabolism</keyword>
<feature type="domain" description="Partial AB-hydrolase lipase" evidence="10">
    <location>
        <begin position="32"/>
        <end position="91"/>
    </location>
</feature>
<dbReference type="AlphaFoldDB" id="A0ABD1F6K6"/>
<dbReference type="Gene3D" id="3.40.50.1820">
    <property type="entry name" value="alpha/beta hydrolase"/>
    <property type="match status" value="1"/>
</dbReference>